<sequence>MRQPEMTHSPAYYQEHGHLMTTSLHDPSTTPAVPPAAHHPSVSSPSDPPRSKQGAAVYPPSELNSVEDTSPNAFPSDSWDASYLHQYPQEPHQLPRHYQQQQAPGESIYPDPEPPVVAPVSVPPSRRENGSASTPASYSNGASRKEDRTRGSWTDHSSSMSGDNHHHSAPRIHKRPIHEEEPLADDSQDALLMLFRLSLPVPIFSLCASLYTVFGLFFVLFTAPFRLCSCIPYLRSTSFRAQLCDLLVPQLHLHERLACLRKSSFRSASTQSIYNNDPDRPSASNPCEPYSVGGLVAVLLVSSFLSLAFFLLVWTAAFFWVFAMVLGNPDGTERKDDGRAAVLGVARWWHIWLGKARKSPR</sequence>
<dbReference type="EMBL" id="JAOPJF010000102">
    <property type="protein sequence ID" value="KAK1139650.1"/>
    <property type="molecule type" value="Genomic_DNA"/>
</dbReference>
<organism evidence="1 2">
    <name type="scientific">Aspergillus melleus</name>
    <dbReference type="NCBI Taxonomy" id="138277"/>
    <lineage>
        <taxon>Eukaryota</taxon>
        <taxon>Fungi</taxon>
        <taxon>Dikarya</taxon>
        <taxon>Ascomycota</taxon>
        <taxon>Pezizomycotina</taxon>
        <taxon>Eurotiomycetes</taxon>
        <taxon>Eurotiomycetidae</taxon>
        <taxon>Eurotiales</taxon>
        <taxon>Aspergillaceae</taxon>
        <taxon>Aspergillus</taxon>
        <taxon>Aspergillus subgen. Circumdati</taxon>
    </lineage>
</organism>
<protein>
    <submittedName>
        <fullName evidence="1">Uncharacterized protein</fullName>
    </submittedName>
</protein>
<proteinExistence type="predicted"/>
<gene>
    <name evidence="1" type="ORF">N8T08_000587</name>
</gene>
<comment type="caution">
    <text evidence="1">The sequence shown here is derived from an EMBL/GenBank/DDBJ whole genome shotgun (WGS) entry which is preliminary data.</text>
</comment>
<name>A0ACC3AQA2_9EURO</name>
<reference evidence="1 2" key="1">
    <citation type="journal article" date="2023" name="ACS Omega">
        <title>Identification of the Neoaspergillic Acid Biosynthesis Gene Cluster by Establishing an In Vitro CRISPR-Ribonucleoprotein Genetic System in Aspergillus melleus.</title>
        <authorList>
            <person name="Yuan B."/>
            <person name="Grau M.F."/>
            <person name="Murata R.M."/>
            <person name="Torok T."/>
            <person name="Venkateswaran K."/>
            <person name="Stajich J.E."/>
            <person name="Wang C.C.C."/>
        </authorList>
    </citation>
    <scope>NUCLEOTIDE SEQUENCE [LARGE SCALE GENOMIC DNA]</scope>
    <source>
        <strain evidence="1 2">IMV 1140</strain>
    </source>
</reference>
<dbReference type="Proteomes" id="UP001177260">
    <property type="component" value="Unassembled WGS sequence"/>
</dbReference>
<keyword evidence="2" id="KW-1185">Reference proteome</keyword>
<accession>A0ACC3AQA2</accession>
<evidence type="ECO:0000313" key="2">
    <source>
        <dbReference type="Proteomes" id="UP001177260"/>
    </source>
</evidence>
<evidence type="ECO:0000313" key="1">
    <source>
        <dbReference type="EMBL" id="KAK1139650.1"/>
    </source>
</evidence>